<accession>A0A7S1VNL6</accession>
<dbReference type="GO" id="GO:0005829">
    <property type="term" value="C:cytosol"/>
    <property type="evidence" value="ECO:0007669"/>
    <property type="project" value="TreeGrafter"/>
</dbReference>
<feature type="chain" id="PRO_5030641798" description="non-specific serine/threonine protein kinase" evidence="12">
    <location>
        <begin position="23"/>
        <end position="446"/>
    </location>
</feature>
<keyword evidence="6 9" id="KW-0067">ATP-binding</keyword>
<dbReference type="GO" id="GO:0005634">
    <property type="term" value="C:nucleus"/>
    <property type="evidence" value="ECO:0007669"/>
    <property type="project" value="TreeGrafter"/>
</dbReference>
<dbReference type="SMART" id="SM00220">
    <property type="entry name" value="S_TKc"/>
    <property type="match status" value="1"/>
</dbReference>
<dbReference type="EC" id="2.7.11.1" evidence="1"/>
<dbReference type="CDD" id="cd14132">
    <property type="entry name" value="STKc_CK2_alpha"/>
    <property type="match status" value="1"/>
</dbReference>
<evidence type="ECO:0000256" key="11">
    <source>
        <dbReference type="SAM" id="MobiDB-lite"/>
    </source>
</evidence>
<evidence type="ECO:0000259" key="13">
    <source>
        <dbReference type="PROSITE" id="PS50011"/>
    </source>
</evidence>
<proteinExistence type="inferred from homology"/>
<dbReference type="PANTHER" id="PTHR24054:SF0">
    <property type="entry name" value="CASEIN KINASE II SUBUNIT ALPHA"/>
    <property type="match status" value="1"/>
</dbReference>
<evidence type="ECO:0000313" key="14">
    <source>
        <dbReference type="EMBL" id="CAD9306093.1"/>
    </source>
</evidence>
<feature type="signal peptide" evidence="12">
    <location>
        <begin position="1"/>
        <end position="22"/>
    </location>
</feature>
<dbReference type="GO" id="GO:0004674">
    <property type="term" value="F:protein serine/threonine kinase activity"/>
    <property type="evidence" value="ECO:0007669"/>
    <property type="project" value="UniProtKB-KW"/>
</dbReference>
<comment type="catalytic activity">
    <reaction evidence="8">
        <text>L-seryl-[protein] + ATP = O-phospho-L-seryl-[protein] + ADP + H(+)</text>
        <dbReference type="Rhea" id="RHEA:17989"/>
        <dbReference type="Rhea" id="RHEA-COMP:9863"/>
        <dbReference type="Rhea" id="RHEA-COMP:11604"/>
        <dbReference type="ChEBI" id="CHEBI:15378"/>
        <dbReference type="ChEBI" id="CHEBI:29999"/>
        <dbReference type="ChEBI" id="CHEBI:30616"/>
        <dbReference type="ChEBI" id="CHEBI:83421"/>
        <dbReference type="ChEBI" id="CHEBI:456216"/>
        <dbReference type="EC" id="2.7.11.1"/>
    </reaction>
</comment>
<feature type="region of interest" description="Disordered" evidence="11">
    <location>
        <begin position="416"/>
        <end position="435"/>
    </location>
</feature>
<evidence type="ECO:0000256" key="9">
    <source>
        <dbReference type="PROSITE-ProRule" id="PRU10141"/>
    </source>
</evidence>
<reference evidence="14" key="1">
    <citation type="submission" date="2021-01" db="EMBL/GenBank/DDBJ databases">
        <authorList>
            <person name="Corre E."/>
            <person name="Pelletier E."/>
            <person name="Niang G."/>
            <person name="Scheremetjew M."/>
            <person name="Finn R."/>
            <person name="Kale V."/>
            <person name="Holt S."/>
            <person name="Cochrane G."/>
            <person name="Meng A."/>
            <person name="Brown T."/>
            <person name="Cohen L."/>
        </authorList>
    </citation>
    <scope>NUCLEOTIDE SEQUENCE</scope>
    <source>
        <strain evidence="14">ATCC 50979</strain>
    </source>
</reference>
<feature type="binding site" evidence="9">
    <location>
        <position position="127"/>
    </location>
    <ligand>
        <name>ATP</name>
        <dbReference type="ChEBI" id="CHEBI:30616"/>
    </ligand>
</feature>
<evidence type="ECO:0000256" key="5">
    <source>
        <dbReference type="ARBA" id="ARBA00022777"/>
    </source>
</evidence>
<keyword evidence="5" id="KW-0418">Kinase</keyword>
<dbReference type="InterPro" id="IPR017441">
    <property type="entry name" value="Protein_kinase_ATP_BS"/>
</dbReference>
<dbReference type="InterPro" id="IPR000719">
    <property type="entry name" value="Prot_kinase_dom"/>
</dbReference>
<dbReference type="PROSITE" id="PS50011">
    <property type="entry name" value="PROTEIN_KINASE_DOM"/>
    <property type="match status" value="1"/>
</dbReference>
<protein>
    <recommendedName>
        <fullName evidence="1">non-specific serine/threonine protein kinase</fullName>
        <ecNumber evidence="1">2.7.11.1</ecNumber>
    </recommendedName>
</protein>
<evidence type="ECO:0000256" key="12">
    <source>
        <dbReference type="SAM" id="SignalP"/>
    </source>
</evidence>
<evidence type="ECO:0000256" key="3">
    <source>
        <dbReference type="ARBA" id="ARBA00022679"/>
    </source>
</evidence>
<dbReference type="FunFam" id="1.10.510.10:FF:000059">
    <property type="entry name" value="Casein kinase II subunit alpha"/>
    <property type="match status" value="1"/>
</dbReference>
<dbReference type="GO" id="GO:0005956">
    <property type="term" value="C:protein kinase CK2 complex"/>
    <property type="evidence" value="ECO:0007669"/>
    <property type="project" value="TreeGrafter"/>
</dbReference>
<evidence type="ECO:0000256" key="4">
    <source>
        <dbReference type="ARBA" id="ARBA00022741"/>
    </source>
</evidence>
<comment type="similarity">
    <text evidence="10">Belongs to the protein kinase superfamily.</text>
</comment>
<sequence>MQTVLPPHLLFLFLSFFFFCAASPPFPLPLSLSYCSPYASSPCSTRLSCVGMPPSSKKKAARILRHVSKVHADVNEKLGRSYYDYDVVHVEWGNVDDYEIVRKIGRGKYSEVFEGVAVASGDRVVIKVLKPVKKKKIRREIKILQNISGGTNIVTMIDAVIDRATGTPALIFEHIANDDFKSLYPTFTDADVRHFFFELLRALEYCHARGIAHRDVKPHNIMYNAQTRELRLIDWGLAEFYHPDQDYNVRVASRYFKGPELLTDMQDYDYSLDLWSTGCVLAGIIFRREPFFHGRDNADQLCKIARVLGTEDLYKWVAKYGLTIDPALQAAIGRHARKPFNRFIARGAESLANADALSLLEKLLVYDPAERLTATEAMAHPYFDVPRAAFEARLRTGKEAAAQAKNKAKLDKLRKPASFNKMLDDPQPERWPVQPELYDEYELRGR</sequence>
<dbReference type="GO" id="GO:0051726">
    <property type="term" value="P:regulation of cell cycle"/>
    <property type="evidence" value="ECO:0007669"/>
    <property type="project" value="TreeGrafter"/>
</dbReference>
<evidence type="ECO:0000256" key="1">
    <source>
        <dbReference type="ARBA" id="ARBA00012513"/>
    </source>
</evidence>
<keyword evidence="4 9" id="KW-0547">Nucleotide-binding</keyword>
<dbReference type="Pfam" id="PF00069">
    <property type="entry name" value="Pkinase"/>
    <property type="match status" value="1"/>
</dbReference>
<evidence type="ECO:0000256" key="8">
    <source>
        <dbReference type="ARBA" id="ARBA00048679"/>
    </source>
</evidence>
<comment type="catalytic activity">
    <reaction evidence="7">
        <text>L-threonyl-[protein] + ATP = O-phospho-L-threonyl-[protein] + ADP + H(+)</text>
        <dbReference type="Rhea" id="RHEA:46608"/>
        <dbReference type="Rhea" id="RHEA-COMP:11060"/>
        <dbReference type="Rhea" id="RHEA-COMP:11605"/>
        <dbReference type="ChEBI" id="CHEBI:15378"/>
        <dbReference type="ChEBI" id="CHEBI:30013"/>
        <dbReference type="ChEBI" id="CHEBI:30616"/>
        <dbReference type="ChEBI" id="CHEBI:61977"/>
        <dbReference type="ChEBI" id="CHEBI:456216"/>
        <dbReference type="EC" id="2.7.11.1"/>
    </reaction>
</comment>
<gene>
    <name evidence="14" type="ORF">SSP0437_LOCUS10703</name>
</gene>
<dbReference type="GO" id="GO:0005524">
    <property type="term" value="F:ATP binding"/>
    <property type="evidence" value="ECO:0007669"/>
    <property type="project" value="UniProtKB-UniRule"/>
</dbReference>
<organism evidence="14">
    <name type="scientific">Sexangularia sp. CB-2014</name>
    <dbReference type="NCBI Taxonomy" id="1486929"/>
    <lineage>
        <taxon>Eukaryota</taxon>
        <taxon>Amoebozoa</taxon>
        <taxon>Tubulinea</taxon>
        <taxon>Elardia</taxon>
        <taxon>Arcellinida</taxon>
        <taxon>Arcellinida incertae sedis</taxon>
        <taxon>Sexangularia</taxon>
    </lineage>
</organism>
<dbReference type="AlphaFoldDB" id="A0A7S1VNL6"/>
<keyword evidence="2 10" id="KW-0723">Serine/threonine-protein kinase</keyword>
<feature type="domain" description="Protein kinase" evidence="13">
    <location>
        <begin position="98"/>
        <end position="383"/>
    </location>
</feature>
<dbReference type="PROSITE" id="PS00108">
    <property type="entry name" value="PROTEIN_KINASE_ST"/>
    <property type="match status" value="1"/>
</dbReference>
<dbReference type="InterPro" id="IPR011009">
    <property type="entry name" value="Kinase-like_dom_sf"/>
</dbReference>
<dbReference type="Gene3D" id="3.30.200.20">
    <property type="entry name" value="Phosphorylase Kinase, domain 1"/>
    <property type="match status" value="1"/>
</dbReference>
<evidence type="ECO:0000256" key="10">
    <source>
        <dbReference type="RuleBase" id="RU000304"/>
    </source>
</evidence>
<keyword evidence="3" id="KW-0808">Transferase</keyword>
<dbReference type="Gene3D" id="1.10.510.10">
    <property type="entry name" value="Transferase(Phosphotransferase) domain 1"/>
    <property type="match status" value="1"/>
</dbReference>
<keyword evidence="12" id="KW-0732">Signal</keyword>
<dbReference type="PANTHER" id="PTHR24054">
    <property type="entry name" value="CASEIN KINASE II SUBUNIT ALPHA"/>
    <property type="match status" value="1"/>
</dbReference>
<dbReference type="InterPro" id="IPR045216">
    <property type="entry name" value="CK2_alpha"/>
</dbReference>
<dbReference type="EMBL" id="HBGL01013714">
    <property type="protein sequence ID" value="CAD9306093.1"/>
    <property type="molecule type" value="Transcribed_RNA"/>
</dbReference>
<evidence type="ECO:0000256" key="6">
    <source>
        <dbReference type="ARBA" id="ARBA00022840"/>
    </source>
</evidence>
<evidence type="ECO:0000256" key="7">
    <source>
        <dbReference type="ARBA" id="ARBA00047899"/>
    </source>
</evidence>
<dbReference type="SUPFAM" id="SSF56112">
    <property type="entry name" value="Protein kinase-like (PK-like)"/>
    <property type="match status" value="1"/>
</dbReference>
<dbReference type="InterPro" id="IPR008271">
    <property type="entry name" value="Ser/Thr_kinase_AS"/>
</dbReference>
<name>A0A7S1VNL6_9EUKA</name>
<evidence type="ECO:0000256" key="2">
    <source>
        <dbReference type="ARBA" id="ARBA00022527"/>
    </source>
</evidence>
<dbReference type="PROSITE" id="PS00107">
    <property type="entry name" value="PROTEIN_KINASE_ATP"/>
    <property type="match status" value="1"/>
</dbReference>
<dbReference type="FunFam" id="3.30.200.20:FF:000088">
    <property type="entry name" value="Casein kinase II subunit alpha"/>
    <property type="match status" value="1"/>
</dbReference>